<dbReference type="InterPro" id="IPR036291">
    <property type="entry name" value="NAD(P)-bd_dom_sf"/>
</dbReference>
<dbReference type="Proteomes" id="UP000021053">
    <property type="component" value="Unassembled WGS sequence"/>
</dbReference>
<evidence type="ECO:0000313" key="3">
    <source>
        <dbReference type="Proteomes" id="UP000021053"/>
    </source>
</evidence>
<dbReference type="GO" id="GO:0006694">
    <property type="term" value="P:steroid biosynthetic process"/>
    <property type="evidence" value="ECO:0007669"/>
    <property type="project" value="InterPro"/>
</dbReference>
<dbReference type="HOGENOM" id="CLU_007383_6_1_11"/>
<comment type="caution">
    <text evidence="2">The sequence shown here is derived from an EMBL/GenBank/DDBJ whole genome shotgun (WGS) entry which is preliminary data.</text>
</comment>
<dbReference type="Pfam" id="PF01073">
    <property type="entry name" value="3Beta_HSD"/>
    <property type="match status" value="1"/>
</dbReference>
<dbReference type="InterPro" id="IPR002225">
    <property type="entry name" value="3Beta_OHSteriod_DH/Estase"/>
</dbReference>
<dbReference type="PANTHER" id="PTHR48079">
    <property type="entry name" value="PROTEIN YEEZ"/>
    <property type="match status" value="1"/>
</dbReference>
<reference evidence="2 3" key="1">
    <citation type="submission" date="2013-07" db="EMBL/GenBank/DDBJ databases">
        <authorList>
            <consortium name="DOE Joint Genome Institute"/>
            <person name="Eisen J."/>
            <person name="Huntemann M."/>
            <person name="Han J."/>
            <person name="Chen A."/>
            <person name="Kyrpides N."/>
            <person name="Mavromatis K."/>
            <person name="Markowitz V."/>
            <person name="Palaniappan K."/>
            <person name="Ivanova N."/>
            <person name="Schaumberg A."/>
            <person name="Pati A."/>
            <person name="Liolios K."/>
            <person name="Nordberg H.P."/>
            <person name="Cantor M.N."/>
            <person name="Hua S.X."/>
            <person name="Woyke T."/>
        </authorList>
    </citation>
    <scope>NUCLEOTIDE SEQUENCE [LARGE SCALE GENOMIC DNA]</scope>
    <source>
        <strain evidence="2 3">DSM 44712</strain>
    </source>
</reference>
<accession>A0A011AK34</accession>
<dbReference type="GO" id="GO:0016616">
    <property type="term" value="F:oxidoreductase activity, acting on the CH-OH group of donors, NAD or NADP as acceptor"/>
    <property type="evidence" value="ECO:0007669"/>
    <property type="project" value="InterPro"/>
</dbReference>
<dbReference type="InterPro" id="IPR051783">
    <property type="entry name" value="NAD(P)-dependent_oxidoreduct"/>
</dbReference>
<dbReference type="GO" id="GO:0004029">
    <property type="term" value="F:aldehyde dehydrogenase (NAD+) activity"/>
    <property type="evidence" value="ECO:0007669"/>
    <property type="project" value="TreeGrafter"/>
</dbReference>
<proteinExistence type="predicted"/>
<evidence type="ECO:0000259" key="1">
    <source>
        <dbReference type="Pfam" id="PF01073"/>
    </source>
</evidence>
<dbReference type="SUPFAM" id="SSF51735">
    <property type="entry name" value="NAD(P)-binding Rossmann-fold domains"/>
    <property type="match status" value="1"/>
</dbReference>
<dbReference type="EMBL" id="JFBT01000001">
    <property type="protein sequence ID" value="EXG82331.1"/>
    <property type="molecule type" value="Genomic_DNA"/>
</dbReference>
<protein>
    <submittedName>
        <fullName evidence="2">Nucleoside-diphosphate-sugar epimerase</fullName>
    </submittedName>
</protein>
<dbReference type="GO" id="GO:0005737">
    <property type="term" value="C:cytoplasm"/>
    <property type="evidence" value="ECO:0007669"/>
    <property type="project" value="TreeGrafter"/>
</dbReference>
<gene>
    <name evidence="2" type="ORF">CryarDRAFT_3504</name>
</gene>
<name>A0A011AK34_9ACTN</name>
<organism evidence="2 3">
    <name type="scientific">Cryptosporangium arvum DSM 44712</name>
    <dbReference type="NCBI Taxonomy" id="927661"/>
    <lineage>
        <taxon>Bacteria</taxon>
        <taxon>Bacillati</taxon>
        <taxon>Actinomycetota</taxon>
        <taxon>Actinomycetes</taxon>
        <taxon>Cryptosporangiales</taxon>
        <taxon>Cryptosporangiaceae</taxon>
        <taxon>Cryptosporangium</taxon>
    </lineage>
</organism>
<dbReference type="Gene3D" id="3.40.50.720">
    <property type="entry name" value="NAD(P)-binding Rossmann-like Domain"/>
    <property type="match status" value="1"/>
</dbReference>
<dbReference type="PANTHER" id="PTHR48079:SF6">
    <property type="entry name" value="NAD(P)-BINDING DOMAIN-CONTAINING PROTEIN-RELATED"/>
    <property type="match status" value="1"/>
</dbReference>
<dbReference type="AlphaFoldDB" id="A0A011AK34"/>
<keyword evidence="3" id="KW-1185">Reference proteome</keyword>
<feature type="domain" description="3-beta hydroxysteroid dehydrogenase/isomerase" evidence="1">
    <location>
        <begin position="26"/>
        <end position="252"/>
    </location>
</feature>
<dbReference type="PATRIC" id="fig|927661.3.peg.3463"/>
<evidence type="ECO:0000313" key="2">
    <source>
        <dbReference type="EMBL" id="EXG82331.1"/>
    </source>
</evidence>
<sequence>MAPVAERWTQVETIPIEENDMAQTFVTGGSGFIGRKLVTRLLADGHGVKVLVRSAASADVVAALGAQPVRGELTDPDSWRAQVEGSEVLFHLAAETDITADRERQELVTVGGTRAALQAARQAGVARFVHCGSEAALLAGEPLVEVDESAPLRPDSEAAYCATKADAEALVLAANAPGFVTVSIRPRFVWGPESSLVEGLVQAARNGEFAWVEGGRHTTDVTFVDNAVEGLVLGWLRGRPGQAYFVTDQHRVILREFLEENFALYGVDATIPDLDADTAARVIPVPARWFLEQACTLRTDKAVAELGYRAILTQAEGLDAVRNAVIRSAA</sequence>